<dbReference type="AlphaFoldDB" id="A0A821C8X6"/>
<protein>
    <submittedName>
        <fullName evidence="2">Uncharacterized protein</fullName>
    </submittedName>
</protein>
<sequence>MVLYYLLPSNVYIFDAVYLLLIVIGKSLSYLHVAFKPNYKANRCTPFFFLH</sequence>
<comment type="caution">
    <text evidence="2">The sequence shown here is derived from an EMBL/GenBank/DDBJ whole genome shotgun (WGS) entry which is preliminary data.</text>
</comment>
<keyword evidence="1" id="KW-0472">Membrane</keyword>
<dbReference type="EMBL" id="CAJOBG010073532">
    <property type="protein sequence ID" value="CAF4604035.1"/>
    <property type="molecule type" value="Genomic_DNA"/>
</dbReference>
<gene>
    <name evidence="2" type="ORF">OVN521_LOCUS45279</name>
</gene>
<dbReference type="Proteomes" id="UP000663866">
    <property type="component" value="Unassembled WGS sequence"/>
</dbReference>
<feature type="non-terminal residue" evidence="2">
    <location>
        <position position="1"/>
    </location>
</feature>
<proteinExistence type="predicted"/>
<evidence type="ECO:0000256" key="1">
    <source>
        <dbReference type="SAM" id="Phobius"/>
    </source>
</evidence>
<keyword evidence="1" id="KW-0812">Transmembrane</keyword>
<keyword evidence="3" id="KW-1185">Reference proteome</keyword>
<feature type="transmembrane region" description="Helical" evidence="1">
    <location>
        <begin position="12"/>
        <end position="33"/>
    </location>
</feature>
<reference evidence="2" key="1">
    <citation type="submission" date="2021-02" db="EMBL/GenBank/DDBJ databases">
        <authorList>
            <person name="Nowell W R."/>
        </authorList>
    </citation>
    <scope>NUCLEOTIDE SEQUENCE</scope>
</reference>
<evidence type="ECO:0000313" key="3">
    <source>
        <dbReference type="Proteomes" id="UP000663866"/>
    </source>
</evidence>
<accession>A0A821C8X6</accession>
<keyword evidence="1" id="KW-1133">Transmembrane helix</keyword>
<name>A0A821C8X6_9BILA</name>
<organism evidence="2 3">
    <name type="scientific">Rotaria magnacalcarata</name>
    <dbReference type="NCBI Taxonomy" id="392030"/>
    <lineage>
        <taxon>Eukaryota</taxon>
        <taxon>Metazoa</taxon>
        <taxon>Spiralia</taxon>
        <taxon>Gnathifera</taxon>
        <taxon>Rotifera</taxon>
        <taxon>Eurotatoria</taxon>
        <taxon>Bdelloidea</taxon>
        <taxon>Philodinida</taxon>
        <taxon>Philodinidae</taxon>
        <taxon>Rotaria</taxon>
    </lineage>
</organism>
<evidence type="ECO:0000313" key="2">
    <source>
        <dbReference type="EMBL" id="CAF4604035.1"/>
    </source>
</evidence>